<dbReference type="GO" id="GO:0003729">
    <property type="term" value="F:mRNA binding"/>
    <property type="evidence" value="ECO:0007669"/>
    <property type="project" value="UniProtKB-ARBA"/>
</dbReference>
<dbReference type="SUPFAM" id="SSF90229">
    <property type="entry name" value="CCCH zinc finger"/>
    <property type="match status" value="5"/>
</dbReference>
<keyword evidence="4" id="KW-0238">DNA-binding</keyword>
<feature type="domain" description="C3H1-type" evidence="7">
    <location>
        <begin position="450"/>
        <end position="478"/>
    </location>
</feature>
<evidence type="ECO:0000313" key="8">
    <source>
        <dbReference type="EMBL" id="VFQ95582.1"/>
    </source>
</evidence>
<dbReference type="Pfam" id="PF00642">
    <property type="entry name" value="zf-CCCH"/>
    <property type="match status" value="5"/>
</dbReference>
<feature type="zinc finger region" description="C3H1-type" evidence="5">
    <location>
        <begin position="174"/>
        <end position="202"/>
    </location>
</feature>
<feature type="domain" description="C3H1-type" evidence="7">
    <location>
        <begin position="220"/>
        <end position="248"/>
    </location>
</feature>
<keyword evidence="9" id="KW-1185">Reference proteome</keyword>
<dbReference type="Gene3D" id="2.30.30.1190">
    <property type="match status" value="2"/>
</dbReference>
<feature type="zinc finger region" description="C3H1-type" evidence="5">
    <location>
        <begin position="405"/>
        <end position="433"/>
    </location>
</feature>
<feature type="zinc finger region" description="C3H1-type" evidence="5">
    <location>
        <begin position="450"/>
        <end position="478"/>
    </location>
</feature>
<dbReference type="GO" id="GO:0008270">
    <property type="term" value="F:zinc ion binding"/>
    <property type="evidence" value="ECO:0007669"/>
    <property type="project" value="UniProtKB-KW"/>
</dbReference>
<evidence type="ECO:0000256" key="2">
    <source>
        <dbReference type="ARBA" id="ARBA00022771"/>
    </source>
</evidence>
<dbReference type="EMBL" id="OOIL02005600">
    <property type="protein sequence ID" value="VFQ95582.1"/>
    <property type="molecule type" value="Genomic_DNA"/>
</dbReference>
<evidence type="ECO:0000313" key="9">
    <source>
        <dbReference type="Proteomes" id="UP000595140"/>
    </source>
</evidence>
<dbReference type="OrthoDB" id="411372at2759"/>
<dbReference type="InterPro" id="IPR036855">
    <property type="entry name" value="Znf_CCCH_sf"/>
</dbReference>
<reference evidence="8 9" key="1">
    <citation type="submission" date="2018-04" db="EMBL/GenBank/DDBJ databases">
        <authorList>
            <person name="Vogel A."/>
        </authorList>
    </citation>
    <scope>NUCLEOTIDE SEQUENCE [LARGE SCALE GENOMIC DNA]</scope>
</reference>
<evidence type="ECO:0000256" key="1">
    <source>
        <dbReference type="ARBA" id="ARBA00022723"/>
    </source>
</evidence>
<dbReference type="PANTHER" id="PTHR12506">
    <property type="entry name" value="PROTEIN PHOSPHATASE RELATED"/>
    <property type="match status" value="1"/>
</dbReference>
<sequence length="520" mass="58402">MSAMEEEIPIQEKTPIQQHQPEVQDHDELGFEPQSLENRPISPEPNPEIPPESTQLLPEEDNCGEDDDDDDKEAVRIICNELRDLVLSQAYHDLERDQSLEEPDKFHGEDGGYGYDYGHHGGYGVYDEDDRSRGGVEIRNGGDEVSFEGDRAGGGGFHSSNGHGKKFVFNYPLRPDAEDCAFYMKTGSCKFGFHCKFNHPRRKTQWSRDRGMPKENNPERMVQTECKYYLTSGGCKYGKNCKYNHSREKFQTSPIQEFNFLGLPMRPGEKECPYYMRTGSCKYGSNCRFHHPEPTIMAGDDSSSAYNMGRSITVQASSQSTVTSWSSSRAINDTTSYVSPVMYPGTQGVSSSTPEWSSYQAPVYQASEKSLPTPPAFAMCNSVTEKFNSSHAQHAPVLGDDYPERPGQPECSYFIKTGDCKYKSNCKFHHPKTQLPRMQTVLNDKGLPLRPEQTICSFYSRYGICKFGPACRFDHPNNYSQSPSSAWDFEQPPFGGSDNADGVRAGRKGNASRSLLQQSV</sequence>
<evidence type="ECO:0000259" key="7">
    <source>
        <dbReference type="PROSITE" id="PS50103"/>
    </source>
</evidence>
<evidence type="ECO:0000256" key="5">
    <source>
        <dbReference type="PROSITE-ProRule" id="PRU00723"/>
    </source>
</evidence>
<feature type="region of interest" description="Disordered" evidence="6">
    <location>
        <begin position="1"/>
        <end position="70"/>
    </location>
</feature>
<proteinExistence type="predicted"/>
<dbReference type="Proteomes" id="UP000595140">
    <property type="component" value="Unassembled WGS sequence"/>
</dbReference>
<dbReference type="PANTHER" id="PTHR12506:SF20">
    <property type="entry name" value="ZINC FINGER CCCH DOMAIN-CONTAINING PROTEIN 67"/>
    <property type="match status" value="1"/>
</dbReference>
<dbReference type="Gene3D" id="4.10.1000.10">
    <property type="entry name" value="Zinc finger, CCCH-type"/>
    <property type="match status" value="2"/>
</dbReference>
<evidence type="ECO:0000256" key="4">
    <source>
        <dbReference type="ARBA" id="ARBA00023125"/>
    </source>
</evidence>
<protein>
    <recommendedName>
        <fullName evidence="7">C3H1-type domain-containing protein</fullName>
    </recommendedName>
</protein>
<feature type="zinc finger region" description="C3H1-type" evidence="5">
    <location>
        <begin position="266"/>
        <end position="294"/>
    </location>
</feature>
<dbReference type="InterPro" id="IPR050974">
    <property type="entry name" value="Plant_ZF_CCCH"/>
</dbReference>
<keyword evidence="2 5" id="KW-0863">Zinc-finger</keyword>
<gene>
    <name evidence="8" type="ORF">CCAM_LOCUS37358</name>
</gene>
<keyword evidence="3 5" id="KW-0862">Zinc</keyword>
<organism evidence="8 9">
    <name type="scientific">Cuscuta campestris</name>
    <dbReference type="NCBI Taxonomy" id="132261"/>
    <lineage>
        <taxon>Eukaryota</taxon>
        <taxon>Viridiplantae</taxon>
        <taxon>Streptophyta</taxon>
        <taxon>Embryophyta</taxon>
        <taxon>Tracheophyta</taxon>
        <taxon>Spermatophyta</taxon>
        <taxon>Magnoliopsida</taxon>
        <taxon>eudicotyledons</taxon>
        <taxon>Gunneridae</taxon>
        <taxon>Pentapetalae</taxon>
        <taxon>asterids</taxon>
        <taxon>lamiids</taxon>
        <taxon>Solanales</taxon>
        <taxon>Convolvulaceae</taxon>
        <taxon>Cuscuteae</taxon>
        <taxon>Cuscuta</taxon>
        <taxon>Cuscuta subgen. Grammica</taxon>
        <taxon>Cuscuta sect. Cleistogrammica</taxon>
    </lineage>
</organism>
<name>A0A484N3D8_9ASTE</name>
<feature type="domain" description="C3H1-type" evidence="7">
    <location>
        <begin position="405"/>
        <end position="433"/>
    </location>
</feature>
<dbReference type="SMART" id="SM00356">
    <property type="entry name" value="ZnF_C3H1"/>
    <property type="match status" value="5"/>
</dbReference>
<feature type="zinc finger region" description="C3H1-type" evidence="5">
    <location>
        <begin position="220"/>
        <end position="248"/>
    </location>
</feature>
<dbReference type="AlphaFoldDB" id="A0A484N3D8"/>
<dbReference type="GO" id="GO:0003677">
    <property type="term" value="F:DNA binding"/>
    <property type="evidence" value="ECO:0007669"/>
    <property type="project" value="UniProtKB-KW"/>
</dbReference>
<feature type="region of interest" description="Disordered" evidence="6">
    <location>
        <begin position="482"/>
        <end position="520"/>
    </location>
</feature>
<dbReference type="PROSITE" id="PS50103">
    <property type="entry name" value="ZF_C3H1"/>
    <property type="match status" value="5"/>
</dbReference>
<keyword evidence="1 5" id="KW-0479">Metal-binding</keyword>
<dbReference type="InterPro" id="IPR000571">
    <property type="entry name" value="Znf_CCCH"/>
</dbReference>
<feature type="compositionally biased region" description="Acidic residues" evidence="6">
    <location>
        <begin position="58"/>
        <end position="70"/>
    </location>
</feature>
<feature type="domain" description="C3H1-type" evidence="7">
    <location>
        <begin position="266"/>
        <end position="294"/>
    </location>
</feature>
<evidence type="ECO:0000256" key="3">
    <source>
        <dbReference type="ARBA" id="ARBA00022833"/>
    </source>
</evidence>
<accession>A0A484N3D8</accession>
<feature type="domain" description="C3H1-type" evidence="7">
    <location>
        <begin position="174"/>
        <end position="202"/>
    </location>
</feature>
<evidence type="ECO:0000256" key="6">
    <source>
        <dbReference type="SAM" id="MobiDB-lite"/>
    </source>
</evidence>
<feature type="compositionally biased region" description="Polar residues" evidence="6">
    <location>
        <begin position="511"/>
        <end position="520"/>
    </location>
</feature>